<dbReference type="OrthoDB" id="39591at2759"/>
<dbReference type="Pfam" id="PF23565">
    <property type="entry name" value="ARM_TANGO6"/>
    <property type="match status" value="1"/>
</dbReference>
<reference evidence="5 6" key="1">
    <citation type="journal article" date="2019" name="Nat. Ecol. Evol.">
        <title>Megaphylogeny resolves global patterns of mushroom evolution.</title>
        <authorList>
            <person name="Varga T."/>
            <person name="Krizsan K."/>
            <person name="Foldi C."/>
            <person name="Dima B."/>
            <person name="Sanchez-Garcia M."/>
            <person name="Sanchez-Ramirez S."/>
            <person name="Szollosi G.J."/>
            <person name="Szarkandi J.G."/>
            <person name="Papp V."/>
            <person name="Albert L."/>
            <person name="Andreopoulos W."/>
            <person name="Angelini C."/>
            <person name="Antonin V."/>
            <person name="Barry K.W."/>
            <person name="Bougher N.L."/>
            <person name="Buchanan P."/>
            <person name="Buyck B."/>
            <person name="Bense V."/>
            <person name="Catcheside P."/>
            <person name="Chovatia M."/>
            <person name="Cooper J."/>
            <person name="Damon W."/>
            <person name="Desjardin D."/>
            <person name="Finy P."/>
            <person name="Geml J."/>
            <person name="Haridas S."/>
            <person name="Hughes K."/>
            <person name="Justo A."/>
            <person name="Karasinski D."/>
            <person name="Kautmanova I."/>
            <person name="Kiss B."/>
            <person name="Kocsube S."/>
            <person name="Kotiranta H."/>
            <person name="LaButti K.M."/>
            <person name="Lechner B.E."/>
            <person name="Liimatainen K."/>
            <person name="Lipzen A."/>
            <person name="Lukacs Z."/>
            <person name="Mihaltcheva S."/>
            <person name="Morgado L.N."/>
            <person name="Niskanen T."/>
            <person name="Noordeloos M.E."/>
            <person name="Ohm R.A."/>
            <person name="Ortiz-Santana B."/>
            <person name="Ovrebo C."/>
            <person name="Racz N."/>
            <person name="Riley R."/>
            <person name="Savchenko A."/>
            <person name="Shiryaev A."/>
            <person name="Soop K."/>
            <person name="Spirin V."/>
            <person name="Szebenyi C."/>
            <person name="Tomsovsky M."/>
            <person name="Tulloss R.E."/>
            <person name="Uehling J."/>
            <person name="Grigoriev I.V."/>
            <person name="Vagvolgyi C."/>
            <person name="Papp T."/>
            <person name="Martin F.M."/>
            <person name="Miettinen O."/>
            <person name="Hibbett D.S."/>
            <person name="Nagy L.G."/>
        </authorList>
    </citation>
    <scope>NUCLEOTIDE SEQUENCE [LARGE SCALE GENOMIC DNA]</scope>
    <source>
        <strain evidence="5 6">CBS 309.79</strain>
    </source>
</reference>
<dbReference type="InterPro" id="IPR057407">
    <property type="entry name" value="HEAT_TANGO6"/>
</dbReference>
<feature type="region of interest" description="Disordered" evidence="2">
    <location>
        <begin position="683"/>
        <end position="704"/>
    </location>
</feature>
<dbReference type="Pfam" id="PF10363">
    <property type="entry name" value="RTP1_C1"/>
    <property type="match status" value="1"/>
</dbReference>
<dbReference type="Proteomes" id="UP000305067">
    <property type="component" value="Unassembled WGS sequence"/>
</dbReference>
<feature type="domain" description="TANGO6 HEAT repeat" evidence="4">
    <location>
        <begin position="234"/>
        <end position="439"/>
    </location>
</feature>
<evidence type="ECO:0000259" key="4">
    <source>
        <dbReference type="Pfam" id="PF23565"/>
    </source>
</evidence>
<dbReference type="STRING" id="1884261.A0A5C3QVS3"/>
<feature type="region of interest" description="Disordered" evidence="2">
    <location>
        <begin position="896"/>
        <end position="935"/>
    </location>
</feature>
<keyword evidence="6" id="KW-1185">Reference proteome</keyword>
<dbReference type="InterPro" id="IPR011989">
    <property type="entry name" value="ARM-like"/>
</dbReference>
<accession>A0A5C3QVS3</accession>
<dbReference type="PANTHER" id="PTHR20959">
    <property type="entry name" value="TRANSPORT AND GOLGI ORGANIZATION PROTEIN 6 FAMILY MEMBER"/>
    <property type="match status" value="1"/>
</dbReference>
<dbReference type="Gene3D" id="1.25.10.10">
    <property type="entry name" value="Leucine-rich Repeat Variant"/>
    <property type="match status" value="1"/>
</dbReference>
<evidence type="ECO:0000256" key="2">
    <source>
        <dbReference type="SAM" id="MobiDB-lite"/>
    </source>
</evidence>
<evidence type="ECO:0000259" key="3">
    <source>
        <dbReference type="Pfam" id="PF10363"/>
    </source>
</evidence>
<name>A0A5C3QVS3_9AGAR</name>
<dbReference type="GO" id="GO:0009306">
    <property type="term" value="P:protein secretion"/>
    <property type="evidence" value="ECO:0007669"/>
    <property type="project" value="TreeGrafter"/>
</dbReference>
<feature type="domain" description="RNA polymerase II assembly factor Rtp1 C-terminal" evidence="3">
    <location>
        <begin position="706"/>
        <end position="827"/>
    </location>
</feature>
<evidence type="ECO:0000313" key="6">
    <source>
        <dbReference type="Proteomes" id="UP000305067"/>
    </source>
</evidence>
<organism evidence="5 6">
    <name type="scientific">Pterulicium gracile</name>
    <dbReference type="NCBI Taxonomy" id="1884261"/>
    <lineage>
        <taxon>Eukaryota</taxon>
        <taxon>Fungi</taxon>
        <taxon>Dikarya</taxon>
        <taxon>Basidiomycota</taxon>
        <taxon>Agaricomycotina</taxon>
        <taxon>Agaricomycetes</taxon>
        <taxon>Agaricomycetidae</taxon>
        <taxon>Agaricales</taxon>
        <taxon>Pleurotineae</taxon>
        <taxon>Pterulaceae</taxon>
        <taxon>Pterulicium</taxon>
    </lineage>
</organism>
<comment type="similarity">
    <text evidence="1">Belongs to the Tango6 family.</text>
</comment>
<dbReference type="AlphaFoldDB" id="A0A5C3QVS3"/>
<dbReference type="InterPro" id="IPR039600">
    <property type="entry name" value="TANGO6/Rtp1"/>
</dbReference>
<dbReference type="InterPro" id="IPR016024">
    <property type="entry name" value="ARM-type_fold"/>
</dbReference>
<dbReference type="EMBL" id="ML178816">
    <property type="protein sequence ID" value="TFL06052.1"/>
    <property type="molecule type" value="Genomic_DNA"/>
</dbReference>
<dbReference type="PANTHER" id="PTHR20959:SF1">
    <property type="entry name" value="TRANSPORT AND GOLGI ORGANIZATION PROTEIN 6 HOMOLOG"/>
    <property type="match status" value="1"/>
</dbReference>
<feature type="compositionally biased region" description="Basic and acidic residues" evidence="2">
    <location>
        <begin position="897"/>
        <end position="909"/>
    </location>
</feature>
<dbReference type="InterPro" id="IPR019451">
    <property type="entry name" value="Rtp1_C1"/>
</dbReference>
<evidence type="ECO:0000256" key="1">
    <source>
        <dbReference type="ARBA" id="ARBA00005724"/>
    </source>
</evidence>
<proteinExistence type="inferred from homology"/>
<evidence type="ECO:0000313" key="5">
    <source>
        <dbReference type="EMBL" id="TFL06052.1"/>
    </source>
</evidence>
<protein>
    <submittedName>
        <fullName evidence="5">Uncharacterized protein</fullName>
    </submittedName>
</protein>
<sequence length="1013" mass="111975">MSLTATLIPASFLLEPARSNERPSNLPSVLIARLKKYEQATGSTIFVNESDPVAAVQTETAKQLLLVVENCQRILLEAPDAGIGTKDFSTLQTSISVVFNWGLKHLHNSAANYWQNTSGPSHQLEDVTRLSRFLRRILSTVLPSEGADLRPSFITNVILSKYPSELLQYTLTLGWSSEPWGSAEDLRYFRTAADSLLTILPPAEAISALGKVLSSGAVPHVHQLCSKLMSQQLLRSGGVKGLLEVIFGSPESAESEAPPLPKLQQTARVISALPSGMSAEDYYTQIIPRVFSLVSASSPGMYRTAAAFAISRMLTTPSRYKSLISPLIYSYLHDPWTKTSEGPQLDEDDSEDIPDADTRFTQSPQESLTTLTLLFANINPSPTLVSTILSPIIPPLYCLWAHTKQIKTADPELREYLTAILSTWGRIGSMEEITRVMWSIIQGEGGYWTIDIAGDIRRTNEPPGGDQLAMLTPEDVKRAAESEDSELDSNFLNLRPDPAIFVKFLLSLQQSDLAVSILIRLLQAYREARSSPSSNPLTSLVYLQILVRLQNSLVEQNMAAKVLRQPQQIVSFVKEVLDSSALQQDPNTRPERPAKSSLKIVDEEEDESEAEIFSDLPDAEEEILATALNLLLSILEANQDLSARMFPELNEVFTSLEPLTQHSSDIIAQLAREARLVMTARLASSSSAGSHRRPNTEDEEDQQETYHKALKLLQDPILPVRAHGLLLLRQLVSSSRKHKVDEALVPAILSIFLQSVQDDDPYIFLNAVQGLSAMVDGYGSRILFGLVRDYAGKLDGHGVTNLSQRDLDIRLRIGEALGQVIRRYGEALGIYVDTLVPPVVALLRNSEVPTALRTSAISILNQCIETYSLSLAHYTADLANAMVDLVRIETVQAPARTRSEIPSKEKNEQNEEQESGPAEELPETMDSQPTSKNSRLAPLRRAALRLLSSLMREATKHLYASNQATEYLPDWMLQRIQTTLGYVAATDIDPVVKLMAREGLEQLQQLNEAKFGL</sequence>
<dbReference type="SUPFAM" id="SSF48371">
    <property type="entry name" value="ARM repeat"/>
    <property type="match status" value="1"/>
</dbReference>
<gene>
    <name evidence="5" type="ORF">BDV98DRAFT_630996</name>
</gene>